<proteinExistence type="predicted"/>
<protein>
    <recommendedName>
        <fullName evidence="3">Guanylate cyclase domain-containing protein</fullName>
    </recommendedName>
</protein>
<dbReference type="Gene3D" id="3.30.70.1230">
    <property type="entry name" value="Nucleotide cyclase"/>
    <property type="match status" value="1"/>
</dbReference>
<evidence type="ECO:0000313" key="2">
    <source>
        <dbReference type="Proteomes" id="UP000631670"/>
    </source>
</evidence>
<evidence type="ECO:0008006" key="3">
    <source>
        <dbReference type="Google" id="ProtNLM"/>
    </source>
</evidence>
<dbReference type="InterPro" id="IPR029787">
    <property type="entry name" value="Nucleotide_cyclase"/>
</dbReference>
<comment type="caution">
    <text evidence="1">The sequence shown here is derived from an EMBL/GenBank/DDBJ whole genome shotgun (WGS) entry which is preliminary data.</text>
</comment>
<accession>A0ABR9IHS2</accession>
<dbReference type="SUPFAM" id="SSF55073">
    <property type="entry name" value="Nucleotide cyclase"/>
    <property type="match status" value="1"/>
</dbReference>
<evidence type="ECO:0000313" key="1">
    <source>
        <dbReference type="EMBL" id="MBE1502744.1"/>
    </source>
</evidence>
<sequence>MTLDIEGFGSKTRTDPIRAGLRRTLEAIVESATSLLHTDEPLVANGDTGDGKWMLFSPNVPKTELIMTLLPGLETRLRHHNSTASSAATIRLRIGVHHGELIKDDAGYSGEALNHAFRIIDNGAARQALRASSTSSVPVFSSDFYDKIIRPGYGSIDPAEFAPIRVENKETSTVVWIKRATQPLDQEFAPPPSLPKADPATSTLGERTRKQVLTISDLPPTSLYVAISDIHNARLYGRGLPEAPVRQHIEAALLLANKIVVHCADPYRSKTVADTITELLPCVEAGDLLFLLGENVEDPTSHFRGYLDYKIDQYGKSRYGSRDVKSLTEVDGDATERTEALINRSPFALIRGFSGADGFIRAARDDLQPGESITIREHYNSSAVSRLSLTLRQLLDLTHLGHDGSLSRTVAHEEAVGALQADVERLAGHFSFSRQILMEALRHGTGLSHNHPLDEVFEERVSLVHLIGTIGPLTHTEVTHRRDRLSPYYYHHLLDHLSLLAEAPLPKTFGSKLVLELRALPGWWHFASHHLRLVADAIHRQVAGERAVDLGNSYRWSRRKPEFEPIRSIVRSHWI</sequence>
<gene>
    <name evidence="1" type="ORF">H4696_009844</name>
</gene>
<reference evidence="1 2" key="1">
    <citation type="submission" date="2020-10" db="EMBL/GenBank/DDBJ databases">
        <title>Sequencing the genomes of 1000 actinobacteria strains.</title>
        <authorList>
            <person name="Klenk H.-P."/>
        </authorList>
    </citation>
    <scope>NUCLEOTIDE SEQUENCE [LARGE SCALE GENOMIC DNA]</scope>
    <source>
        <strain evidence="1 2">DSM 44653</strain>
    </source>
</reference>
<organism evidence="1 2">
    <name type="scientific">Amycolatopsis lexingtonensis</name>
    <dbReference type="NCBI Taxonomy" id="218822"/>
    <lineage>
        <taxon>Bacteria</taxon>
        <taxon>Bacillati</taxon>
        <taxon>Actinomycetota</taxon>
        <taxon>Actinomycetes</taxon>
        <taxon>Pseudonocardiales</taxon>
        <taxon>Pseudonocardiaceae</taxon>
        <taxon>Amycolatopsis</taxon>
    </lineage>
</organism>
<dbReference type="Proteomes" id="UP000631670">
    <property type="component" value="Unassembled WGS sequence"/>
</dbReference>
<name>A0ABR9IHS2_9PSEU</name>
<dbReference type="RefSeq" id="WP_143265140.1">
    <property type="nucleotide sequence ID" value="NZ_JADBEG010000001.1"/>
</dbReference>
<keyword evidence="2" id="KW-1185">Reference proteome</keyword>
<dbReference type="EMBL" id="JADBEG010000001">
    <property type="protein sequence ID" value="MBE1502744.1"/>
    <property type="molecule type" value="Genomic_DNA"/>
</dbReference>